<protein>
    <recommendedName>
        <fullName evidence="4">B box-type domain-containing protein</fullName>
    </recommendedName>
</protein>
<proteinExistence type="predicted"/>
<accession>A0A819V177</accession>
<dbReference type="EMBL" id="CAJOBB010004667">
    <property type="protein sequence ID" value="CAF4098431.1"/>
    <property type="molecule type" value="Genomic_DNA"/>
</dbReference>
<feature type="coiled-coil region" evidence="1">
    <location>
        <begin position="83"/>
        <end position="125"/>
    </location>
</feature>
<evidence type="ECO:0008006" key="4">
    <source>
        <dbReference type="Google" id="ProtNLM"/>
    </source>
</evidence>
<dbReference type="AlphaFoldDB" id="A0A819V177"/>
<dbReference type="Proteomes" id="UP000663868">
    <property type="component" value="Unassembled WGS sequence"/>
</dbReference>
<evidence type="ECO:0000313" key="2">
    <source>
        <dbReference type="EMBL" id="CAF4098431.1"/>
    </source>
</evidence>
<sequence length="203" mass="23739">MTTANSKAQCFVCNKEKNTYNCKGCSNEFCFPHLTKHRQRIETQLEEIINDHDQFRQTIIQQKQNPHNSCLIEQINQWETNAIEKIQQTAQQSRETVMKLRRKLIDDVKKNFIELSEKLKEICQENESNEIDLNHFQLKLTQITKELFTLPSISIEGDSQKFINKISVHSVVDSYQPKHPTTNTATISKKSILTQFQFKPLTI</sequence>
<gene>
    <name evidence="2" type="ORF">KXQ929_LOCUS34380</name>
</gene>
<keyword evidence="1" id="KW-0175">Coiled coil</keyword>
<name>A0A819V177_9BILA</name>
<comment type="caution">
    <text evidence="2">The sequence shown here is derived from an EMBL/GenBank/DDBJ whole genome shotgun (WGS) entry which is preliminary data.</text>
</comment>
<evidence type="ECO:0000256" key="1">
    <source>
        <dbReference type="SAM" id="Coils"/>
    </source>
</evidence>
<organism evidence="2 3">
    <name type="scientific">Adineta steineri</name>
    <dbReference type="NCBI Taxonomy" id="433720"/>
    <lineage>
        <taxon>Eukaryota</taxon>
        <taxon>Metazoa</taxon>
        <taxon>Spiralia</taxon>
        <taxon>Gnathifera</taxon>
        <taxon>Rotifera</taxon>
        <taxon>Eurotatoria</taxon>
        <taxon>Bdelloidea</taxon>
        <taxon>Adinetida</taxon>
        <taxon>Adinetidae</taxon>
        <taxon>Adineta</taxon>
    </lineage>
</organism>
<evidence type="ECO:0000313" key="3">
    <source>
        <dbReference type="Proteomes" id="UP000663868"/>
    </source>
</evidence>
<reference evidence="2" key="1">
    <citation type="submission" date="2021-02" db="EMBL/GenBank/DDBJ databases">
        <authorList>
            <person name="Nowell W R."/>
        </authorList>
    </citation>
    <scope>NUCLEOTIDE SEQUENCE</scope>
</reference>